<dbReference type="EMBL" id="UYRT01086472">
    <property type="protein sequence ID" value="VDN31377.1"/>
    <property type="molecule type" value="Genomic_DNA"/>
</dbReference>
<name>A0A183EBC7_9BILA</name>
<evidence type="ECO:0000313" key="2">
    <source>
        <dbReference type="Proteomes" id="UP000271098"/>
    </source>
</evidence>
<organism evidence="3">
    <name type="scientific">Gongylonema pulchrum</name>
    <dbReference type="NCBI Taxonomy" id="637853"/>
    <lineage>
        <taxon>Eukaryota</taxon>
        <taxon>Metazoa</taxon>
        <taxon>Ecdysozoa</taxon>
        <taxon>Nematoda</taxon>
        <taxon>Chromadorea</taxon>
        <taxon>Rhabditida</taxon>
        <taxon>Spirurina</taxon>
        <taxon>Spiruromorpha</taxon>
        <taxon>Spiruroidea</taxon>
        <taxon>Gongylonematidae</taxon>
        <taxon>Gongylonema</taxon>
    </lineage>
</organism>
<proteinExistence type="predicted"/>
<reference evidence="1 2" key="2">
    <citation type="submission" date="2018-11" db="EMBL/GenBank/DDBJ databases">
        <authorList>
            <consortium name="Pathogen Informatics"/>
        </authorList>
    </citation>
    <scope>NUCLEOTIDE SEQUENCE [LARGE SCALE GENOMIC DNA]</scope>
</reference>
<accession>A0A183EBC7</accession>
<protein>
    <submittedName>
        <fullName evidence="3">DUF4102 domain-containing protein</fullName>
    </submittedName>
</protein>
<gene>
    <name evidence="1" type="ORF">GPUH_LOCUS18268</name>
</gene>
<dbReference type="Proteomes" id="UP000271098">
    <property type="component" value="Unassembled WGS sequence"/>
</dbReference>
<evidence type="ECO:0000313" key="3">
    <source>
        <dbReference type="WBParaSite" id="GPUH_0001829301-mRNA-1"/>
    </source>
</evidence>
<keyword evidence="2" id="KW-1185">Reference proteome</keyword>
<dbReference type="WBParaSite" id="GPUH_0001829301-mRNA-1">
    <property type="protein sequence ID" value="GPUH_0001829301-mRNA-1"/>
    <property type="gene ID" value="GPUH_0001829301"/>
</dbReference>
<reference evidence="3" key="1">
    <citation type="submission" date="2016-06" db="UniProtKB">
        <authorList>
            <consortium name="WormBaseParasite"/>
        </authorList>
    </citation>
    <scope>IDENTIFICATION</scope>
</reference>
<evidence type="ECO:0000313" key="1">
    <source>
        <dbReference type="EMBL" id="VDN31377.1"/>
    </source>
</evidence>
<sequence>MNATAVTYPTICLLRASQDACAKRFVLYDRRERLGKFALNPGAPSMDNITKQYLAHDAAVAGRTKHKQWRKELNCSSKRMPSDAE</sequence>
<dbReference type="AlphaFoldDB" id="A0A183EBC7"/>